<dbReference type="PROSITE" id="PS50977">
    <property type="entry name" value="HTH_TETR_2"/>
    <property type="match status" value="1"/>
</dbReference>
<protein>
    <submittedName>
        <fullName evidence="4">Helix-turn-helix domain-containing protein</fullName>
    </submittedName>
</protein>
<reference evidence="4" key="1">
    <citation type="submission" date="2024-05" db="EMBL/GenBank/DDBJ databases">
        <title>Genome Sequences of Four Agar- Degrading Marine Bacteria.</title>
        <authorList>
            <person name="Phillips E.K."/>
            <person name="Shaffer J.C."/>
            <person name="Henson M.W."/>
            <person name="Temperton B."/>
            <person name="Thrash C.J."/>
            <person name="Martin M.O."/>
        </authorList>
    </citation>
    <scope>NUCLEOTIDE SEQUENCE</scope>
    <source>
        <strain evidence="4">EKP203</strain>
    </source>
</reference>
<feature type="domain" description="HTH tetR-type" evidence="3">
    <location>
        <begin position="18"/>
        <end position="78"/>
    </location>
</feature>
<keyword evidence="5" id="KW-1185">Reference proteome</keyword>
<dbReference type="InterPro" id="IPR050624">
    <property type="entry name" value="HTH-type_Tx_Regulator"/>
</dbReference>
<evidence type="ECO:0000313" key="5">
    <source>
        <dbReference type="Proteomes" id="UP001169719"/>
    </source>
</evidence>
<comment type="caution">
    <text evidence="4">The sequence shown here is derived from an EMBL/GenBank/DDBJ whole genome shotgun (WGS) entry which is preliminary data.</text>
</comment>
<dbReference type="EMBL" id="JAUEOZ010000001">
    <property type="protein sequence ID" value="MDN2481431.1"/>
    <property type="molecule type" value="Genomic_DNA"/>
</dbReference>
<organism evidence="4 5">
    <name type="scientific">Vibrio agarivorans</name>
    <dbReference type="NCBI Taxonomy" id="153622"/>
    <lineage>
        <taxon>Bacteria</taxon>
        <taxon>Pseudomonadati</taxon>
        <taxon>Pseudomonadota</taxon>
        <taxon>Gammaproteobacteria</taxon>
        <taxon>Vibrionales</taxon>
        <taxon>Vibrionaceae</taxon>
        <taxon>Vibrio</taxon>
    </lineage>
</organism>
<dbReference type="PANTHER" id="PTHR43479:SF12">
    <property type="entry name" value="TRANSCRIPTIONAL REGULATORY PROTEIN"/>
    <property type="match status" value="1"/>
</dbReference>
<dbReference type="PRINTS" id="PR00455">
    <property type="entry name" value="HTHTETR"/>
</dbReference>
<name>A0ABT7Y089_9VIBR</name>
<accession>A0ABT7Y089</accession>
<dbReference type="InterPro" id="IPR009057">
    <property type="entry name" value="Homeodomain-like_sf"/>
</dbReference>
<gene>
    <name evidence="4" type="ORF">QWJ08_08500</name>
</gene>
<feature type="DNA-binding region" description="H-T-H motif" evidence="2">
    <location>
        <begin position="41"/>
        <end position="60"/>
    </location>
</feature>
<evidence type="ECO:0000313" key="4">
    <source>
        <dbReference type="EMBL" id="MDN2481431.1"/>
    </source>
</evidence>
<dbReference type="InterPro" id="IPR001647">
    <property type="entry name" value="HTH_TetR"/>
</dbReference>
<dbReference type="Gene3D" id="1.10.357.10">
    <property type="entry name" value="Tetracycline Repressor, domain 2"/>
    <property type="match status" value="1"/>
</dbReference>
<dbReference type="SUPFAM" id="SSF46689">
    <property type="entry name" value="Homeodomain-like"/>
    <property type="match status" value="1"/>
</dbReference>
<dbReference type="PANTHER" id="PTHR43479">
    <property type="entry name" value="ACREF/ENVCD OPERON REPRESSOR-RELATED"/>
    <property type="match status" value="1"/>
</dbReference>
<evidence type="ECO:0000256" key="2">
    <source>
        <dbReference type="PROSITE-ProRule" id="PRU00335"/>
    </source>
</evidence>
<keyword evidence="1 2" id="KW-0238">DNA-binding</keyword>
<evidence type="ECO:0000259" key="3">
    <source>
        <dbReference type="PROSITE" id="PS50977"/>
    </source>
</evidence>
<sequence>MSCTADRKQGRRSAEDAEKTKCKIMCVASQLFCEQGFDRVSIRNISEKAGVSHSLIRHHFGSKEKIWQSISDGLHCFMEEYRSRLMEEMGNNMPANEYLYHFATKMLALMLVNPAPIQLIADAVRQETGELVDYFINSNDSMQSFFLDLASKHNAQFPESTVDIYEFKWQMMLYSHGAASLKPFMQEIWPEETMTSDDRLLAHWTMFEGYAASHLAIAPEQRLKPSHLEELVIMDMVKAWNDALDESNS</sequence>
<dbReference type="RefSeq" id="WP_289961541.1">
    <property type="nucleotide sequence ID" value="NZ_JAUEOZ010000001.1"/>
</dbReference>
<dbReference type="Pfam" id="PF00440">
    <property type="entry name" value="TetR_N"/>
    <property type="match status" value="1"/>
</dbReference>
<evidence type="ECO:0000256" key="1">
    <source>
        <dbReference type="ARBA" id="ARBA00023125"/>
    </source>
</evidence>
<proteinExistence type="predicted"/>
<dbReference type="Proteomes" id="UP001169719">
    <property type="component" value="Unassembled WGS sequence"/>
</dbReference>